<name>A0ABP6ZU91_9ACTN</name>
<evidence type="ECO:0000313" key="4">
    <source>
        <dbReference type="Proteomes" id="UP001501490"/>
    </source>
</evidence>
<evidence type="ECO:0000256" key="2">
    <source>
        <dbReference type="SAM" id="Phobius"/>
    </source>
</evidence>
<dbReference type="RefSeq" id="WP_344804449.1">
    <property type="nucleotide sequence ID" value="NZ_BAABAB010000015.1"/>
</dbReference>
<accession>A0ABP6ZU91</accession>
<dbReference type="EMBL" id="BAABAB010000015">
    <property type="protein sequence ID" value="GAA3619753.1"/>
    <property type="molecule type" value="Genomic_DNA"/>
</dbReference>
<feature type="transmembrane region" description="Helical" evidence="2">
    <location>
        <begin position="37"/>
        <end position="56"/>
    </location>
</feature>
<keyword evidence="2" id="KW-1133">Transmembrane helix</keyword>
<feature type="transmembrane region" description="Helical" evidence="2">
    <location>
        <begin position="210"/>
        <end position="229"/>
    </location>
</feature>
<feature type="transmembrane region" description="Helical" evidence="2">
    <location>
        <begin position="84"/>
        <end position="103"/>
    </location>
</feature>
<dbReference type="Proteomes" id="UP001501490">
    <property type="component" value="Unassembled WGS sequence"/>
</dbReference>
<keyword evidence="2" id="KW-0812">Transmembrane</keyword>
<feature type="transmembrane region" description="Helical" evidence="2">
    <location>
        <begin position="189"/>
        <end position="204"/>
    </location>
</feature>
<reference evidence="4" key="1">
    <citation type="journal article" date="2019" name="Int. J. Syst. Evol. Microbiol.">
        <title>The Global Catalogue of Microorganisms (GCM) 10K type strain sequencing project: providing services to taxonomists for standard genome sequencing and annotation.</title>
        <authorList>
            <consortium name="The Broad Institute Genomics Platform"/>
            <consortium name="The Broad Institute Genome Sequencing Center for Infectious Disease"/>
            <person name="Wu L."/>
            <person name="Ma J."/>
        </authorList>
    </citation>
    <scope>NUCLEOTIDE SEQUENCE [LARGE SCALE GENOMIC DNA]</scope>
    <source>
        <strain evidence="4">JCM 16929</strain>
    </source>
</reference>
<proteinExistence type="predicted"/>
<comment type="caution">
    <text evidence="3">The sequence shown here is derived from an EMBL/GenBank/DDBJ whole genome shotgun (WGS) entry which is preliminary data.</text>
</comment>
<feature type="region of interest" description="Disordered" evidence="1">
    <location>
        <begin position="1"/>
        <end position="24"/>
    </location>
</feature>
<feature type="transmembrane region" description="Helical" evidence="2">
    <location>
        <begin position="163"/>
        <end position="182"/>
    </location>
</feature>
<organism evidence="3 4">
    <name type="scientific">Microlunatus ginsengisoli</name>
    <dbReference type="NCBI Taxonomy" id="363863"/>
    <lineage>
        <taxon>Bacteria</taxon>
        <taxon>Bacillati</taxon>
        <taxon>Actinomycetota</taxon>
        <taxon>Actinomycetes</taxon>
        <taxon>Propionibacteriales</taxon>
        <taxon>Propionibacteriaceae</taxon>
        <taxon>Microlunatus</taxon>
    </lineage>
</organism>
<feature type="compositionally biased region" description="Polar residues" evidence="1">
    <location>
        <begin position="15"/>
        <end position="24"/>
    </location>
</feature>
<evidence type="ECO:0000256" key="1">
    <source>
        <dbReference type="SAM" id="MobiDB-lite"/>
    </source>
</evidence>
<keyword evidence="4" id="KW-1185">Reference proteome</keyword>
<sequence length="238" mass="25156">MTTVLPNETTDLDPTKTSATETSPTKISRRAIAVRRGFLIACPVLAGAFAVVGAIADPASGHAGEEMMKVYIANPDPLQWKSTGYHWAYAFWIAPALLLAASVRGKGAWLANVAALLGFAGMVTLPGMLMIDWVQSGVGQLYGLDATIALDNHMMATMWGPKGFMIAGMAGFLLGLPLAIAAQWRAGRMRWWALAATVAAYVVFFVGQSTWWACALAAAFLGVLAVAIARSTAPAPRT</sequence>
<gene>
    <name evidence="3" type="ORF">GCM10022236_22480</name>
</gene>
<feature type="transmembrane region" description="Helical" evidence="2">
    <location>
        <begin position="110"/>
        <end position="131"/>
    </location>
</feature>
<evidence type="ECO:0000313" key="3">
    <source>
        <dbReference type="EMBL" id="GAA3619753.1"/>
    </source>
</evidence>
<protein>
    <submittedName>
        <fullName evidence="3">Uncharacterized protein</fullName>
    </submittedName>
</protein>
<keyword evidence="2" id="KW-0472">Membrane</keyword>